<dbReference type="InterPro" id="IPR012338">
    <property type="entry name" value="Beta-lactam/transpept-like"/>
</dbReference>
<feature type="chain" id="PRO_5047168860" description="Beta-lactamase-related domain-containing protein" evidence="1">
    <location>
        <begin position="19"/>
        <end position="596"/>
    </location>
</feature>
<feature type="signal peptide" evidence="1">
    <location>
        <begin position="1"/>
        <end position="18"/>
    </location>
</feature>
<evidence type="ECO:0000259" key="2">
    <source>
        <dbReference type="Pfam" id="PF00144"/>
    </source>
</evidence>
<dbReference type="PANTHER" id="PTHR22935">
    <property type="entry name" value="PENICILLIN-BINDING PROTEIN"/>
    <property type="match status" value="1"/>
</dbReference>
<evidence type="ECO:0000256" key="1">
    <source>
        <dbReference type="SAM" id="SignalP"/>
    </source>
</evidence>
<keyword evidence="5" id="KW-1185">Reference proteome</keyword>
<dbReference type="Pfam" id="PF00144">
    <property type="entry name" value="Beta-lactamase"/>
    <property type="match status" value="1"/>
</dbReference>
<organism evidence="4 5">
    <name type="scientific">Oculimacula yallundae</name>
    <dbReference type="NCBI Taxonomy" id="86028"/>
    <lineage>
        <taxon>Eukaryota</taxon>
        <taxon>Fungi</taxon>
        <taxon>Dikarya</taxon>
        <taxon>Ascomycota</taxon>
        <taxon>Pezizomycotina</taxon>
        <taxon>Leotiomycetes</taxon>
        <taxon>Helotiales</taxon>
        <taxon>Ploettnerulaceae</taxon>
        <taxon>Oculimacula</taxon>
    </lineage>
</organism>
<sequence>MKLSYNILLLFSCIGCFCNCDLLGSRFPSPVDFSSNFSLVSAGWKNVTKVLDSYLTDEVNGTTSASIGLGNITFSIGLFSIHDPAAHALQYHHISAEAKAGPGTSTLDGDSIYRVASVSKLFTVFASLLSFDSEQWDQSITNFIPGLSKSSLNSTFGDSVFHTKWEEITLRSLAAQIAGVPRDSSPWFADIAILPDVVTQDPVPNPGRIGLPPLTEEEIAPYLPCLSNPDFASCPPASVFEANEARPPTFPAWTTPAYANTGFILLGIALANITGIPLADVYPELIFGPLGMTNSKSAPPPESEWSQYVVPGNDTTIWAMNGGATIGSGGLFSSLNDLAKFGTAIMNSTLLSPVKTREWMKPVSHTADLTFSVGAPWEIYRYEHASTGAVTDIYTKLGDAGNYTAYLCLIPDYEAGFTVLTSAYVPEKSVLAATIADLVTTTIIPKLEAQAAIEASQNFAGSYQSSNPNLNSSITISYNDSSVDPGLYITQFTSNGTDLMPFLDLNSGGTTAKLIPSIQENGTIAFRAVPGKITYPPGSFLGPFLKMLKDNEDWLTIDGLTYGGIGMSLFVFEVGRDGRATCVQPAATRAKLMRVS</sequence>
<dbReference type="InterPro" id="IPR051478">
    <property type="entry name" value="Beta-lactamase-like_AB/R"/>
</dbReference>
<dbReference type="SUPFAM" id="SSF56601">
    <property type="entry name" value="beta-lactamase/transpeptidase-like"/>
    <property type="match status" value="1"/>
</dbReference>
<gene>
    <name evidence="4" type="ORF">VTL71DRAFT_6320</name>
</gene>
<protein>
    <recommendedName>
        <fullName evidence="6">Beta-lactamase-related domain-containing protein</fullName>
    </recommendedName>
</protein>
<dbReference type="Pfam" id="PF26335">
    <property type="entry name" value="ARB_00930_C"/>
    <property type="match status" value="1"/>
</dbReference>
<feature type="domain" description="Beta-lactamase-related" evidence="2">
    <location>
        <begin position="105"/>
        <end position="436"/>
    </location>
</feature>
<dbReference type="EMBL" id="JAZHXI010000017">
    <property type="protein sequence ID" value="KAL2062054.1"/>
    <property type="molecule type" value="Genomic_DNA"/>
</dbReference>
<feature type="domain" description="Beta-lactamase-like ARB-00930-like C-terminal" evidence="3">
    <location>
        <begin position="451"/>
        <end position="595"/>
    </location>
</feature>
<dbReference type="InterPro" id="IPR001466">
    <property type="entry name" value="Beta-lactam-related"/>
</dbReference>
<comment type="caution">
    <text evidence="4">The sequence shown here is derived from an EMBL/GenBank/DDBJ whole genome shotgun (WGS) entry which is preliminary data.</text>
</comment>
<keyword evidence="1" id="KW-0732">Signal</keyword>
<dbReference type="Gene3D" id="3.40.710.10">
    <property type="entry name" value="DD-peptidase/beta-lactamase superfamily"/>
    <property type="match status" value="1"/>
</dbReference>
<name>A0ABR4BWM8_9HELO</name>
<evidence type="ECO:0000259" key="3">
    <source>
        <dbReference type="Pfam" id="PF26335"/>
    </source>
</evidence>
<proteinExistence type="predicted"/>
<evidence type="ECO:0000313" key="4">
    <source>
        <dbReference type="EMBL" id="KAL2062054.1"/>
    </source>
</evidence>
<reference evidence="4 5" key="1">
    <citation type="journal article" date="2024" name="Commun. Biol.">
        <title>Comparative genomic analysis of thermophilic fungi reveals convergent evolutionary adaptations and gene losses.</title>
        <authorList>
            <person name="Steindorff A.S."/>
            <person name="Aguilar-Pontes M.V."/>
            <person name="Robinson A.J."/>
            <person name="Andreopoulos B."/>
            <person name="LaButti K."/>
            <person name="Kuo A."/>
            <person name="Mondo S."/>
            <person name="Riley R."/>
            <person name="Otillar R."/>
            <person name="Haridas S."/>
            <person name="Lipzen A."/>
            <person name="Grimwood J."/>
            <person name="Schmutz J."/>
            <person name="Clum A."/>
            <person name="Reid I.D."/>
            <person name="Moisan M.C."/>
            <person name="Butler G."/>
            <person name="Nguyen T.T.M."/>
            <person name="Dewar K."/>
            <person name="Conant G."/>
            <person name="Drula E."/>
            <person name="Henrissat B."/>
            <person name="Hansel C."/>
            <person name="Singer S."/>
            <person name="Hutchinson M.I."/>
            <person name="de Vries R.P."/>
            <person name="Natvig D.O."/>
            <person name="Powell A.J."/>
            <person name="Tsang A."/>
            <person name="Grigoriev I.V."/>
        </authorList>
    </citation>
    <scope>NUCLEOTIDE SEQUENCE [LARGE SCALE GENOMIC DNA]</scope>
    <source>
        <strain evidence="4 5">CBS 494.80</strain>
    </source>
</reference>
<dbReference type="Proteomes" id="UP001595075">
    <property type="component" value="Unassembled WGS sequence"/>
</dbReference>
<dbReference type="InterPro" id="IPR058664">
    <property type="entry name" value="ARB_00930-like_C"/>
</dbReference>
<accession>A0ABR4BWM8</accession>
<evidence type="ECO:0000313" key="5">
    <source>
        <dbReference type="Proteomes" id="UP001595075"/>
    </source>
</evidence>
<evidence type="ECO:0008006" key="6">
    <source>
        <dbReference type="Google" id="ProtNLM"/>
    </source>
</evidence>
<dbReference type="PANTHER" id="PTHR22935:SF97">
    <property type="entry name" value="BETA-LACTAMASE-RELATED DOMAIN-CONTAINING PROTEIN"/>
    <property type="match status" value="1"/>
</dbReference>